<organism evidence="3 4">
    <name type="scientific">Rotaria sordida</name>
    <dbReference type="NCBI Taxonomy" id="392033"/>
    <lineage>
        <taxon>Eukaryota</taxon>
        <taxon>Metazoa</taxon>
        <taxon>Spiralia</taxon>
        <taxon>Gnathifera</taxon>
        <taxon>Rotifera</taxon>
        <taxon>Eurotatoria</taxon>
        <taxon>Bdelloidea</taxon>
        <taxon>Philodinida</taxon>
        <taxon>Philodinidae</taxon>
        <taxon>Rotaria</taxon>
    </lineage>
</organism>
<evidence type="ECO:0000313" key="3">
    <source>
        <dbReference type="EMBL" id="CAF0943243.1"/>
    </source>
</evidence>
<feature type="transmembrane region" description="Helical" evidence="2">
    <location>
        <begin position="6"/>
        <end position="22"/>
    </location>
</feature>
<feature type="region of interest" description="Disordered" evidence="1">
    <location>
        <begin position="56"/>
        <end position="81"/>
    </location>
</feature>
<dbReference type="AlphaFoldDB" id="A0A814CM83"/>
<evidence type="ECO:0008006" key="5">
    <source>
        <dbReference type="Google" id="ProtNLM"/>
    </source>
</evidence>
<dbReference type="EMBL" id="CAJNOT010000330">
    <property type="protein sequence ID" value="CAF0943243.1"/>
    <property type="molecule type" value="Genomic_DNA"/>
</dbReference>
<name>A0A814CM83_9BILA</name>
<proteinExistence type="predicted"/>
<gene>
    <name evidence="3" type="ORF">ZHD862_LOCUS9589</name>
</gene>
<reference evidence="3" key="1">
    <citation type="submission" date="2021-02" db="EMBL/GenBank/DDBJ databases">
        <authorList>
            <person name="Nowell W R."/>
        </authorList>
    </citation>
    <scope>NUCLEOTIDE SEQUENCE</scope>
</reference>
<protein>
    <recommendedName>
        <fullName evidence="5">F-box domain-containing protein</fullName>
    </recommendedName>
</protein>
<keyword evidence="2" id="KW-0472">Membrane</keyword>
<dbReference type="SUPFAM" id="SSF52047">
    <property type="entry name" value="RNI-like"/>
    <property type="match status" value="1"/>
</dbReference>
<feature type="transmembrane region" description="Helical" evidence="2">
    <location>
        <begin position="108"/>
        <end position="125"/>
    </location>
</feature>
<accession>A0A814CM83</accession>
<evidence type="ECO:0000313" key="4">
    <source>
        <dbReference type="Proteomes" id="UP000663864"/>
    </source>
</evidence>
<keyword evidence="2" id="KW-0812">Transmembrane</keyword>
<evidence type="ECO:0000256" key="2">
    <source>
        <dbReference type="SAM" id="Phobius"/>
    </source>
</evidence>
<keyword evidence="2" id="KW-1133">Transmembrane helix</keyword>
<comment type="caution">
    <text evidence="3">The sequence shown here is derived from an EMBL/GenBank/DDBJ whole genome shotgun (WGS) entry which is preliminary data.</text>
</comment>
<sequence>MQQQIFLFIAFYTVQIMNFLISEPDEIRRLRRNSIENASHYSVLDKDQYDATSTSIDPNNLVDCQGGGRKSSSSSSSSRGWRNRLYRGVSTCTGAACLHQDVIASCKLIGVILVIIAIIFFYHWWKHQSIQSNETYVNLPTSEIETQDLNQFESGFWSSRYYQYDVWHGPHRLSLLFDPETWKMPITSIENLSNELFYEIFDYLDGSEIYQAFSNLNYHFQQFLNYSSFLLKIRINSSSYKSYMNTYQQILFNNKHRIISLHLFLPLQSNEFFSSYSIDSSFNCLESLLLFKIPPSILLSLLINLTCLPRLFSLTIDTQRTLDDLTEVYRLIFLLPKLKYLKCSARRTVVFMSLPIAKKEQLTNIEYLVINHSCTFNQVSTIISYTPELYHLNLMKSYDNYFNNEILLPMDLFRLTYLSIKMCDIMLDELELFIAETGCNLKVLRIITHSHERDYLDADRWQELIEDYLLDLEEFYLKYHEKVDPEAAMSDTLPSDNFRSLFWIERQWLMDVEMNSLKIVCSIGSYRKRWYDMNSSIEISKSTRLTVWNVPDVDYRGLLKLTIGEILTITQIYHLEIFQRNICSNELIELIDKLSALDSLKIYSLGLLESIFADFYEHELHLVANKNNISKVYFVKMDDIEEVYFLIRLCPRMTYLKINLIDNVDYEIFLKDLLMKINNDCNQYLRSLCLYIPTANNDMINKLQDMINREKLLHYFTIKLEFDNIYLQWK</sequence>
<dbReference type="Proteomes" id="UP000663864">
    <property type="component" value="Unassembled WGS sequence"/>
</dbReference>
<evidence type="ECO:0000256" key="1">
    <source>
        <dbReference type="SAM" id="MobiDB-lite"/>
    </source>
</evidence>